<sequence>VRIDKSNLGYKQGLTYRSKPVCQLVGHAAPYQCTDTARRKEVDKEEKKCSDTCEAAVASKGSSSITAAKAMLLQQRSRETRKRQHRCSIAVANP</sequence>
<gene>
    <name evidence="1" type="ORF">B296_00057798</name>
</gene>
<evidence type="ECO:0000313" key="1">
    <source>
        <dbReference type="EMBL" id="RRT41469.1"/>
    </source>
</evidence>
<name>A0A426XPQ6_ENSVE</name>
<protein>
    <submittedName>
        <fullName evidence="1">Uncharacterized protein</fullName>
    </submittedName>
</protein>
<reference evidence="1 2" key="1">
    <citation type="journal article" date="2014" name="Agronomy (Basel)">
        <title>A Draft Genome Sequence for Ensete ventricosum, the Drought-Tolerant Tree Against Hunger.</title>
        <authorList>
            <person name="Harrison J."/>
            <person name="Moore K.A."/>
            <person name="Paszkiewicz K."/>
            <person name="Jones T."/>
            <person name="Grant M."/>
            <person name="Ambacheew D."/>
            <person name="Muzemil S."/>
            <person name="Studholme D.J."/>
        </authorList>
    </citation>
    <scope>NUCLEOTIDE SEQUENCE [LARGE SCALE GENOMIC DNA]</scope>
</reference>
<organism evidence="1 2">
    <name type="scientific">Ensete ventricosum</name>
    <name type="common">Abyssinian banana</name>
    <name type="synonym">Musa ensete</name>
    <dbReference type="NCBI Taxonomy" id="4639"/>
    <lineage>
        <taxon>Eukaryota</taxon>
        <taxon>Viridiplantae</taxon>
        <taxon>Streptophyta</taxon>
        <taxon>Embryophyta</taxon>
        <taxon>Tracheophyta</taxon>
        <taxon>Spermatophyta</taxon>
        <taxon>Magnoliopsida</taxon>
        <taxon>Liliopsida</taxon>
        <taxon>Zingiberales</taxon>
        <taxon>Musaceae</taxon>
        <taxon>Ensete</taxon>
    </lineage>
</organism>
<accession>A0A426XPQ6</accession>
<feature type="non-terminal residue" evidence="1">
    <location>
        <position position="1"/>
    </location>
</feature>
<dbReference type="EMBL" id="AMZH03018547">
    <property type="protein sequence ID" value="RRT41469.1"/>
    <property type="molecule type" value="Genomic_DNA"/>
</dbReference>
<dbReference type="AlphaFoldDB" id="A0A426XPQ6"/>
<comment type="caution">
    <text evidence="1">The sequence shown here is derived from an EMBL/GenBank/DDBJ whole genome shotgun (WGS) entry which is preliminary data.</text>
</comment>
<proteinExistence type="predicted"/>
<evidence type="ECO:0000313" key="2">
    <source>
        <dbReference type="Proteomes" id="UP000287651"/>
    </source>
</evidence>
<dbReference type="Proteomes" id="UP000287651">
    <property type="component" value="Unassembled WGS sequence"/>
</dbReference>